<dbReference type="InterPro" id="IPR011705">
    <property type="entry name" value="BACK"/>
</dbReference>
<dbReference type="OMA" id="MDFANAT"/>
<dbReference type="OrthoDB" id="45365at2759"/>
<dbReference type="InterPro" id="IPR000210">
    <property type="entry name" value="BTB/POZ_dom"/>
</dbReference>
<feature type="domain" description="BTB" evidence="1">
    <location>
        <begin position="49"/>
        <end position="113"/>
    </location>
</feature>
<evidence type="ECO:0000313" key="3">
    <source>
        <dbReference type="Proteomes" id="UP000198287"/>
    </source>
</evidence>
<evidence type="ECO:0000259" key="1">
    <source>
        <dbReference type="PROSITE" id="PS50097"/>
    </source>
</evidence>
<dbReference type="AlphaFoldDB" id="A0A226F417"/>
<dbReference type="Pfam" id="PF00651">
    <property type="entry name" value="BTB"/>
    <property type="match status" value="1"/>
</dbReference>
<dbReference type="EMBL" id="LNIX01000001">
    <property type="protein sequence ID" value="OXA63931.1"/>
    <property type="molecule type" value="Genomic_DNA"/>
</dbReference>
<dbReference type="PANTHER" id="PTHR45774">
    <property type="entry name" value="BTB/POZ DOMAIN-CONTAINING"/>
    <property type="match status" value="1"/>
</dbReference>
<proteinExistence type="predicted"/>
<protein>
    <submittedName>
        <fullName evidence="2">BTB/POZ domain-containing protein 2</fullName>
    </submittedName>
</protein>
<dbReference type="Gene3D" id="3.30.710.10">
    <property type="entry name" value="Potassium Channel Kv1.1, Chain A"/>
    <property type="match status" value="1"/>
</dbReference>
<dbReference type="PANTHER" id="PTHR45774:SF3">
    <property type="entry name" value="BTB (POZ) DOMAIN-CONTAINING 2B-RELATED"/>
    <property type="match status" value="1"/>
</dbReference>
<name>A0A226F417_FOLCA</name>
<dbReference type="SMART" id="SM00875">
    <property type="entry name" value="BACK"/>
    <property type="match status" value="1"/>
</dbReference>
<dbReference type="Gene3D" id="1.25.40.420">
    <property type="match status" value="1"/>
</dbReference>
<evidence type="ECO:0000313" key="2">
    <source>
        <dbReference type="EMBL" id="OXA63931.1"/>
    </source>
</evidence>
<organism evidence="2 3">
    <name type="scientific">Folsomia candida</name>
    <name type="common">Springtail</name>
    <dbReference type="NCBI Taxonomy" id="158441"/>
    <lineage>
        <taxon>Eukaryota</taxon>
        <taxon>Metazoa</taxon>
        <taxon>Ecdysozoa</taxon>
        <taxon>Arthropoda</taxon>
        <taxon>Hexapoda</taxon>
        <taxon>Collembola</taxon>
        <taxon>Entomobryomorpha</taxon>
        <taxon>Isotomoidea</taxon>
        <taxon>Isotomidae</taxon>
        <taxon>Proisotominae</taxon>
        <taxon>Folsomia</taxon>
    </lineage>
</organism>
<dbReference type="Proteomes" id="UP000198287">
    <property type="component" value="Unassembled WGS sequence"/>
</dbReference>
<gene>
    <name evidence="2" type="ORF">Fcan01_00163</name>
</gene>
<dbReference type="PROSITE" id="PS50097">
    <property type="entry name" value="BTB"/>
    <property type="match status" value="1"/>
</dbReference>
<keyword evidence="3" id="KW-1185">Reference proteome</keyword>
<accession>A0A226F417</accession>
<dbReference type="InterPro" id="IPR011333">
    <property type="entry name" value="SKP1/BTB/POZ_sf"/>
</dbReference>
<sequence>MSWQASKLGGGSRAKNGIGSFSGLLRPKWGWTGNHEARLLHLFETGYKSDLMLNLYPEGLRLPVHKIFLEAGSPVLDGKIKPETEEIRIENVDTRVFKMLIKHLYTGKSDVGMGDALQLMQLATEYEVSGLRDECAQILKGDLTLENVLSLFQSGMEYAHGDFIQSTLKFICKNARKVLKSDKFSKLRLECLVEIIQQDSLVVMNEMEVFDAVNRWGIAECLRQNLDPANAESLRKCLAKPLSHIRFSLMDPAEFALNVTTKKLLSMEESMELLNCFLVPPEKRNMLPPGTFVSTPRTYINKDIVLTRTFPEGARLIQSITCAGNPNGSETIMIRVKENVSLKSISVPKEIFDVNPAYLYYYDLIKCTLSCESEVKNVDTLVTKFDTYERGEVYLRISIDPPCRLNVLDGWVKVTMSFSGDVGYHGLTQTVANKGIFDIIQHVFPPNGCNRMITNYVGLFPDPVMEENATRVIIKRRERDQLGVNCGFIEKMEFELV</sequence>
<reference evidence="2 3" key="1">
    <citation type="submission" date="2015-12" db="EMBL/GenBank/DDBJ databases">
        <title>The genome of Folsomia candida.</title>
        <authorList>
            <person name="Faddeeva A."/>
            <person name="Derks M.F."/>
            <person name="Anvar Y."/>
            <person name="Smit S."/>
            <person name="Van Straalen N."/>
            <person name="Roelofs D."/>
        </authorList>
    </citation>
    <scope>NUCLEOTIDE SEQUENCE [LARGE SCALE GENOMIC DNA]</scope>
    <source>
        <strain evidence="2 3">VU population</strain>
        <tissue evidence="2">Whole body</tissue>
    </source>
</reference>
<dbReference type="SUPFAM" id="SSF54695">
    <property type="entry name" value="POZ domain"/>
    <property type="match status" value="1"/>
</dbReference>
<dbReference type="SMART" id="SM00225">
    <property type="entry name" value="BTB"/>
    <property type="match status" value="1"/>
</dbReference>
<comment type="caution">
    <text evidence="2">The sequence shown here is derived from an EMBL/GenBank/DDBJ whole genome shotgun (WGS) entry which is preliminary data.</text>
</comment>
<dbReference type="Pfam" id="PF07707">
    <property type="entry name" value="BACK"/>
    <property type="match status" value="1"/>
</dbReference>